<evidence type="ECO:0000256" key="3">
    <source>
        <dbReference type="ARBA" id="ARBA00022448"/>
    </source>
</evidence>
<feature type="signal peptide" evidence="5">
    <location>
        <begin position="1"/>
        <end position="35"/>
    </location>
</feature>
<feature type="chain" id="PRO_5014611581" evidence="5">
    <location>
        <begin position="36"/>
        <end position="329"/>
    </location>
</feature>
<evidence type="ECO:0000313" key="7">
    <source>
        <dbReference type="EMBL" id="PJJ62372.1"/>
    </source>
</evidence>
<feature type="domain" description="Fe/B12 periplasmic-binding" evidence="6">
    <location>
        <begin position="62"/>
        <end position="329"/>
    </location>
</feature>
<dbReference type="GO" id="GO:1901678">
    <property type="term" value="P:iron coordination entity transport"/>
    <property type="evidence" value="ECO:0007669"/>
    <property type="project" value="UniProtKB-ARBA"/>
</dbReference>
<evidence type="ECO:0000313" key="8">
    <source>
        <dbReference type="Proteomes" id="UP000230161"/>
    </source>
</evidence>
<organism evidence="7 8">
    <name type="scientific">Compostimonas suwonensis</name>
    <dbReference type="NCBI Taxonomy" id="1048394"/>
    <lineage>
        <taxon>Bacteria</taxon>
        <taxon>Bacillati</taxon>
        <taxon>Actinomycetota</taxon>
        <taxon>Actinomycetes</taxon>
        <taxon>Micrococcales</taxon>
        <taxon>Microbacteriaceae</taxon>
        <taxon>Compostimonas</taxon>
    </lineage>
</organism>
<evidence type="ECO:0000256" key="5">
    <source>
        <dbReference type="SAM" id="SignalP"/>
    </source>
</evidence>
<dbReference type="PANTHER" id="PTHR30532:SF1">
    <property type="entry name" value="IRON(3+)-HYDROXAMATE-BINDING PROTEIN FHUD"/>
    <property type="match status" value="1"/>
</dbReference>
<evidence type="ECO:0000256" key="1">
    <source>
        <dbReference type="ARBA" id="ARBA00004196"/>
    </source>
</evidence>
<dbReference type="Proteomes" id="UP000230161">
    <property type="component" value="Unassembled WGS sequence"/>
</dbReference>
<keyword evidence="8" id="KW-1185">Reference proteome</keyword>
<gene>
    <name evidence="7" type="ORF">CLV54_2173</name>
</gene>
<keyword evidence="4 5" id="KW-0732">Signal</keyword>
<dbReference type="OrthoDB" id="9793175at2"/>
<dbReference type="AlphaFoldDB" id="A0A2M9BWP2"/>
<dbReference type="InterPro" id="IPR051313">
    <property type="entry name" value="Bact_iron-sidero_bind"/>
</dbReference>
<protein>
    <submittedName>
        <fullName evidence="7">Iron complex transport system substrate-binding protein</fullName>
    </submittedName>
</protein>
<evidence type="ECO:0000256" key="4">
    <source>
        <dbReference type="ARBA" id="ARBA00022729"/>
    </source>
</evidence>
<keyword evidence="3" id="KW-0813">Transport</keyword>
<comment type="subcellular location">
    <subcellularLocation>
        <location evidence="1">Cell envelope</location>
    </subcellularLocation>
</comment>
<comment type="similarity">
    <text evidence="2">Belongs to the bacterial solute-binding protein 8 family.</text>
</comment>
<proteinExistence type="inferred from homology"/>
<dbReference type="Gene3D" id="3.40.50.1980">
    <property type="entry name" value="Nitrogenase molybdenum iron protein domain"/>
    <property type="match status" value="2"/>
</dbReference>
<dbReference type="PANTHER" id="PTHR30532">
    <property type="entry name" value="IRON III DICITRATE-BINDING PERIPLASMIC PROTEIN"/>
    <property type="match status" value="1"/>
</dbReference>
<name>A0A2M9BWP2_9MICO</name>
<comment type="caution">
    <text evidence="7">The sequence shown here is derived from an EMBL/GenBank/DDBJ whole genome shotgun (WGS) entry which is preliminary data.</text>
</comment>
<dbReference type="SUPFAM" id="SSF53807">
    <property type="entry name" value="Helical backbone' metal receptor"/>
    <property type="match status" value="1"/>
</dbReference>
<dbReference type="RefSeq" id="WP_100344939.1">
    <property type="nucleotide sequence ID" value="NZ_PGFB01000003.1"/>
</dbReference>
<dbReference type="EMBL" id="PGFB01000003">
    <property type="protein sequence ID" value="PJJ62372.1"/>
    <property type="molecule type" value="Genomic_DNA"/>
</dbReference>
<evidence type="ECO:0000256" key="2">
    <source>
        <dbReference type="ARBA" id="ARBA00008814"/>
    </source>
</evidence>
<accession>A0A2M9BWP2</accession>
<reference evidence="7 8" key="1">
    <citation type="submission" date="2017-11" db="EMBL/GenBank/DDBJ databases">
        <title>Genomic Encyclopedia of Archaeal and Bacterial Type Strains, Phase II (KMG-II): From Individual Species to Whole Genera.</title>
        <authorList>
            <person name="Goeker M."/>
        </authorList>
    </citation>
    <scope>NUCLEOTIDE SEQUENCE [LARGE SCALE GENOMIC DNA]</scope>
    <source>
        <strain evidence="7 8">DSM 25625</strain>
    </source>
</reference>
<dbReference type="GO" id="GO:0030288">
    <property type="term" value="C:outer membrane-bounded periplasmic space"/>
    <property type="evidence" value="ECO:0007669"/>
    <property type="project" value="TreeGrafter"/>
</dbReference>
<sequence>MSHPAWHRPAVRVIASAFAALTVVTLSACSSTAEADDGGSAAATRTVDSVYGEIEVPVAPERVAAVSYDTPWQLMSLDVTPVAAQDYGRWISDFSAAQQEFVEGIPTIGSYGEINYEAIAATDPDLIIGEASELDEAAFDRLSDIAPTVVVGGDTRGDWSAITEDTAAAVGRSELWDEQKAEFEATRDRIKADYADVISGNEWIHFSLGDDASQFSIQQPTGATGNLVVNELGLEYGPGVPTDYADSGYGSYPLEQLGPIFDGVTVALTFANADGSPNQAVQAIEDNELFTRLSVAQNDHVFHLVTSVTDYTTATEWLNEVEEKVLAVL</sequence>
<evidence type="ECO:0000259" key="6">
    <source>
        <dbReference type="PROSITE" id="PS50983"/>
    </source>
</evidence>
<dbReference type="PROSITE" id="PS50983">
    <property type="entry name" value="FE_B12_PBP"/>
    <property type="match status" value="1"/>
</dbReference>
<dbReference type="Pfam" id="PF01497">
    <property type="entry name" value="Peripla_BP_2"/>
    <property type="match status" value="1"/>
</dbReference>
<dbReference type="InterPro" id="IPR002491">
    <property type="entry name" value="ABC_transptr_periplasmic_BD"/>
</dbReference>